<dbReference type="InterPro" id="IPR057244">
    <property type="entry name" value="GAIN_B"/>
</dbReference>
<feature type="non-terminal residue" evidence="8">
    <location>
        <position position="1"/>
    </location>
</feature>
<keyword evidence="5" id="KW-1015">Disulfide bond</keyword>
<feature type="transmembrane region" description="Helical" evidence="6">
    <location>
        <begin position="324"/>
        <end position="344"/>
    </location>
</feature>
<dbReference type="InterPro" id="IPR000832">
    <property type="entry name" value="GPCR_2_secretin-like"/>
</dbReference>
<evidence type="ECO:0000256" key="1">
    <source>
        <dbReference type="ARBA" id="ARBA00004141"/>
    </source>
</evidence>
<dbReference type="GO" id="GO:0005886">
    <property type="term" value="C:plasma membrane"/>
    <property type="evidence" value="ECO:0007669"/>
    <property type="project" value="TreeGrafter"/>
</dbReference>
<dbReference type="Pfam" id="PF00002">
    <property type="entry name" value="7tm_2"/>
    <property type="match status" value="1"/>
</dbReference>
<dbReference type="AlphaFoldDB" id="A0A7R9C0J0"/>
<evidence type="ECO:0000259" key="7">
    <source>
        <dbReference type="PROSITE" id="PS50221"/>
    </source>
</evidence>
<evidence type="ECO:0000256" key="2">
    <source>
        <dbReference type="ARBA" id="ARBA00022692"/>
    </source>
</evidence>
<dbReference type="GO" id="GO:0004930">
    <property type="term" value="F:G protein-coupled receptor activity"/>
    <property type="evidence" value="ECO:0007669"/>
    <property type="project" value="InterPro"/>
</dbReference>
<dbReference type="SMART" id="SM00303">
    <property type="entry name" value="GPS"/>
    <property type="match status" value="1"/>
</dbReference>
<dbReference type="Gene3D" id="2.60.220.50">
    <property type="match status" value="1"/>
</dbReference>
<dbReference type="InterPro" id="IPR046338">
    <property type="entry name" value="GAIN_dom_sf"/>
</dbReference>
<dbReference type="EMBL" id="OA890572">
    <property type="protein sequence ID" value="CAD7284516.1"/>
    <property type="molecule type" value="Genomic_DNA"/>
</dbReference>
<evidence type="ECO:0000313" key="9">
    <source>
        <dbReference type="Proteomes" id="UP000678499"/>
    </source>
</evidence>
<protein>
    <recommendedName>
        <fullName evidence="7">GAIN-B domain-containing protein</fullName>
    </recommendedName>
</protein>
<feature type="transmembrane region" description="Helical" evidence="6">
    <location>
        <begin position="460"/>
        <end position="478"/>
    </location>
</feature>
<dbReference type="Proteomes" id="UP000678499">
    <property type="component" value="Unassembled WGS sequence"/>
</dbReference>
<feature type="transmembrane region" description="Helical" evidence="6">
    <location>
        <begin position="261"/>
        <end position="285"/>
    </location>
</feature>
<keyword evidence="9" id="KW-1185">Reference proteome</keyword>
<evidence type="ECO:0000313" key="8">
    <source>
        <dbReference type="EMBL" id="CAD7284516.1"/>
    </source>
</evidence>
<keyword evidence="4 6" id="KW-0472">Membrane</keyword>
<gene>
    <name evidence="8" type="ORF">NMOB1V02_LOCUS12121</name>
</gene>
<feature type="transmembrane region" description="Helical" evidence="6">
    <location>
        <begin position="364"/>
        <end position="389"/>
    </location>
</feature>
<comment type="subcellular location">
    <subcellularLocation>
        <location evidence="1">Membrane</location>
        <topology evidence="1">Multi-pass membrane protein</topology>
    </subcellularLocation>
</comment>
<accession>A0A7R9C0J0</accession>
<dbReference type="PANTHER" id="PTHR12011:SF347">
    <property type="entry name" value="FI21270P1-RELATED"/>
    <property type="match status" value="1"/>
</dbReference>
<keyword evidence="3 6" id="KW-1133">Transmembrane helix</keyword>
<dbReference type="PROSITE" id="PS50221">
    <property type="entry name" value="GAIN_B"/>
    <property type="match status" value="1"/>
</dbReference>
<dbReference type="Pfam" id="PF01825">
    <property type="entry name" value="GPS"/>
    <property type="match status" value="1"/>
</dbReference>
<dbReference type="Gene3D" id="1.20.1070.10">
    <property type="entry name" value="Rhodopsin 7-helix transmembrane proteins"/>
    <property type="match status" value="2"/>
</dbReference>
<sequence length="525" mass="58466">SGSRQENLLQSAQSDEEKSTISRKYLESLSSLVGASLKNPVKLQSAEYNLRSRAGNQILIQLESASASLLQYLRFGEEVKHSEVSHDLVLRNLPRDGVFFKLDQTETSFSNGNASIQIMSDWILDNVENTEKSIKISFHGFKDMQKLLKPNEKSADGRSQSLNTLVMGAQLATSGKKQSSMISKDAVKMSFKVIQPFIAKDEEDSINCVFWDTTEAAWSSSGCQTIVVDDENVDCSCSHLTNFAVGINFVRLQPEHKTLRTWWLIAGNALSMYTLVMSGAAYVFVKTLGGNIWTKVVNVNLCLTLLTAQGLMLGIDEVATEKRCLALAVLLHYFQMTSGAWLLIKSFNLLSFKKVQCWLEDEQTMTFAIPIELIAVIAFLMSMSTLLFAQMDMKQSRRFLRKAQENTRANGQDYGAVRNMKFLRIHAASLAIFTLILGLSWALTTSYTLFPSRGTEISSAIGNALQGMFMLLIVLFRLEAVPSEVESNLAQAVNPAHVPRISEGRISVNLPRLRPISPTGYYRMS</sequence>
<name>A0A7R9C0J0_9CRUS</name>
<feature type="domain" description="GAIN-B" evidence="7">
    <location>
        <begin position="94"/>
        <end position="253"/>
    </location>
</feature>
<feature type="transmembrane region" description="Helical" evidence="6">
    <location>
        <begin position="427"/>
        <end position="448"/>
    </location>
</feature>
<dbReference type="EMBL" id="CAJPEX010008535">
    <property type="protein sequence ID" value="CAG0924668.1"/>
    <property type="molecule type" value="Genomic_DNA"/>
</dbReference>
<evidence type="ECO:0000256" key="5">
    <source>
        <dbReference type="ARBA" id="ARBA00023157"/>
    </source>
</evidence>
<reference evidence="8" key="1">
    <citation type="submission" date="2020-11" db="EMBL/GenBank/DDBJ databases">
        <authorList>
            <person name="Tran Van P."/>
        </authorList>
    </citation>
    <scope>NUCLEOTIDE SEQUENCE</scope>
</reference>
<evidence type="ECO:0000256" key="6">
    <source>
        <dbReference type="SAM" id="Phobius"/>
    </source>
</evidence>
<proteinExistence type="predicted"/>
<dbReference type="PANTHER" id="PTHR12011">
    <property type="entry name" value="ADHESION G-PROTEIN COUPLED RECEPTOR"/>
    <property type="match status" value="1"/>
</dbReference>
<evidence type="ECO:0000256" key="4">
    <source>
        <dbReference type="ARBA" id="ARBA00023136"/>
    </source>
</evidence>
<evidence type="ECO:0000256" key="3">
    <source>
        <dbReference type="ARBA" id="ARBA00022989"/>
    </source>
</evidence>
<dbReference type="InterPro" id="IPR000203">
    <property type="entry name" value="GPS"/>
</dbReference>
<keyword evidence="2 6" id="KW-0812">Transmembrane</keyword>
<dbReference type="OrthoDB" id="347083at2759"/>
<organism evidence="8">
    <name type="scientific">Notodromas monacha</name>
    <dbReference type="NCBI Taxonomy" id="399045"/>
    <lineage>
        <taxon>Eukaryota</taxon>
        <taxon>Metazoa</taxon>
        <taxon>Ecdysozoa</taxon>
        <taxon>Arthropoda</taxon>
        <taxon>Crustacea</taxon>
        <taxon>Oligostraca</taxon>
        <taxon>Ostracoda</taxon>
        <taxon>Podocopa</taxon>
        <taxon>Podocopida</taxon>
        <taxon>Cypridocopina</taxon>
        <taxon>Cypridoidea</taxon>
        <taxon>Cyprididae</taxon>
        <taxon>Notodromas</taxon>
    </lineage>
</organism>